<protein>
    <recommendedName>
        <fullName evidence="5">DUF58 domain-containing protein</fullName>
    </recommendedName>
</protein>
<proteinExistence type="predicted"/>
<keyword evidence="2" id="KW-0472">Membrane</keyword>
<keyword evidence="4" id="KW-1185">Reference proteome</keyword>
<feature type="compositionally biased region" description="Polar residues" evidence="1">
    <location>
        <begin position="206"/>
        <end position="221"/>
    </location>
</feature>
<dbReference type="PANTHER" id="PTHR34351">
    <property type="entry name" value="SLR1927 PROTEIN-RELATED"/>
    <property type="match status" value="1"/>
</dbReference>
<evidence type="ECO:0000256" key="2">
    <source>
        <dbReference type="SAM" id="Phobius"/>
    </source>
</evidence>
<evidence type="ECO:0000313" key="4">
    <source>
        <dbReference type="Proteomes" id="UP000004836"/>
    </source>
</evidence>
<gene>
    <name evidence="3" type="ORF">IMCC14465_03600</name>
</gene>
<comment type="caution">
    <text evidence="3">The sequence shown here is derived from an EMBL/GenBank/DDBJ whole genome shotgun (WGS) entry which is preliminary data.</text>
</comment>
<dbReference type="eggNOG" id="COG1721">
    <property type="taxonomic scope" value="Bacteria"/>
</dbReference>
<evidence type="ECO:0000256" key="1">
    <source>
        <dbReference type="SAM" id="MobiDB-lite"/>
    </source>
</evidence>
<dbReference type="EMBL" id="ALYF01000002">
    <property type="protein sequence ID" value="EJW21966.1"/>
    <property type="molecule type" value="Genomic_DNA"/>
</dbReference>
<feature type="transmembrane region" description="Helical" evidence="2">
    <location>
        <begin position="59"/>
        <end position="79"/>
    </location>
</feature>
<keyword evidence="2" id="KW-1133">Transmembrane helix</keyword>
<dbReference type="OrthoDB" id="9776116at2"/>
<organism evidence="3 4">
    <name type="scientific">alpha proteobacterium IMCC14465</name>
    <dbReference type="NCBI Taxonomy" id="1220535"/>
    <lineage>
        <taxon>Bacteria</taxon>
        <taxon>Pseudomonadati</taxon>
        <taxon>Pseudomonadota</taxon>
        <taxon>Alphaproteobacteria</taxon>
        <taxon>PS1 clade</taxon>
    </lineage>
</organism>
<dbReference type="STRING" id="1220535.IMCC14465_03600"/>
<evidence type="ECO:0000313" key="3">
    <source>
        <dbReference type="EMBL" id="EJW21966.1"/>
    </source>
</evidence>
<sequence>MLASVESFIDRLTGKRLWSGHEKTLKQRDLFILPNRFGIYVGFLVFASFAMGYRVQNNFILLGVIFLFLIFMLSLIASVRNLQGLSFSFRTAPYYLASETQHVMLSLQRPDPAYNLELHLPTSDKLVLNLPKGQAEIRPAIGRLPRGVHTIPKLKVQTRFPFGIVRCWSWLSPSLSMTVCPTPNMKPLSAYPRSSQRPARDGLDDFSSQMPPQASPQTDDGSLQDPRIFEDGDLPSRIDWKRFAATRELLTRDFSPPDTGDVLLQAPANMEKEAALSYLCGGLLVCASHRENAVMIFGAQRFTIHNETQRLEALHALARA</sequence>
<evidence type="ECO:0008006" key="5">
    <source>
        <dbReference type="Google" id="ProtNLM"/>
    </source>
</evidence>
<name>J9DJ57_9PROT</name>
<dbReference type="PANTHER" id="PTHR34351:SF1">
    <property type="entry name" value="SLR1927 PROTEIN"/>
    <property type="match status" value="1"/>
</dbReference>
<dbReference type="AlphaFoldDB" id="J9DJ57"/>
<reference evidence="3 4" key="1">
    <citation type="journal article" date="2012" name="J. Bacteriol.">
        <title>Genome Sequence of Strain IMCC14465, Isolated from the East Sea, Belonging to the PS1 Clade of Alphaproteobacteria.</title>
        <authorList>
            <person name="Yang S.J."/>
            <person name="Kang I."/>
            <person name="Cho J.C."/>
        </authorList>
    </citation>
    <scope>NUCLEOTIDE SEQUENCE [LARGE SCALE GENOMIC DNA]</scope>
    <source>
        <strain evidence="3 4">IMCC14465</strain>
    </source>
</reference>
<feature type="transmembrane region" description="Helical" evidence="2">
    <location>
        <begin position="37"/>
        <end position="53"/>
    </location>
</feature>
<keyword evidence="2" id="KW-0812">Transmembrane</keyword>
<dbReference type="Proteomes" id="UP000004836">
    <property type="component" value="Unassembled WGS sequence"/>
</dbReference>
<feature type="region of interest" description="Disordered" evidence="1">
    <location>
        <begin position="188"/>
        <end position="226"/>
    </location>
</feature>
<accession>J9DJ57</accession>